<evidence type="ECO:0000256" key="1">
    <source>
        <dbReference type="SAM" id="MobiDB-lite"/>
    </source>
</evidence>
<evidence type="ECO:0000313" key="2">
    <source>
        <dbReference type="EMBL" id="KAK7273278.1"/>
    </source>
</evidence>
<feature type="region of interest" description="Disordered" evidence="1">
    <location>
        <begin position="1"/>
        <end position="23"/>
    </location>
</feature>
<dbReference type="AlphaFoldDB" id="A0AAN9IA72"/>
<gene>
    <name evidence="2" type="ORF">RIF29_14327</name>
</gene>
<reference evidence="2 3" key="1">
    <citation type="submission" date="2024-01" db="EMBL/GenBank/DDBJ databases">
        <title>The genomes of 5 underutilized Papilionoideae crops provide insights into root nodulation and disease resistanc.</title>
        <authorList>
            <person name="Yuan L."/>
        </authorList>
    </citation>
    <scope>NUCLEOTIDE SEQUENCE [LARGE SCALE GENOMIC DNA]</scope>
    <source>
        <strain evidence="2">ZHUSHIDOU_FW_LH</strain>
        <tissue evidence="2">Leaf</tissue>
    </source>
</reference>
<organism evidence="2 3">
    <name type="scientific">Crotalaria pallida</name>
    <name type="common">Smooth rattlebox</name>
    <name type="synonym">Crotalaria striata</name>
    <dbReference type="NCBI Taxonomy" id="3830"/>
    <lineage>
        <taxon>Eukaryota</taxon>
        <taxon>Viridiplantae</taxon>
        <taxon>Streptophyta</taxon>
        <taxon>Embryophyta</taxon>
        <taxon>Tracheophyta</taxon>
        <taxon>Spermatophyta</taxon>
        <taxon>Magnoliopsida</taxon>
        <taxon>eudicotyledons</taxon>
        <taxon>Gunneridae</taxon>
        <taxon>Pentapetalae</taxon>
        <taxon>rosids</taxon>
        <taxon>fabids</taxon>
        <taxon>Fabales</taxon>
        <taxon>Fabaceae</taxon>
        <taxon>Papilionoideae</taxon>
        <taxon>50 kb inversion clade</taxon>
        <taxon>genistoids sensu lato</taxon>
        <taxon>core genistoids</taxon>
        <taxon>Crotalarieae</taxon>
        <taxon>Crotalaria</taxon>
    </lineage>
</organism>
<dbReference type="EMBL" id="JAYWIO010000003">
    <property type="protein sequence ID" value="KAK7273278.1"/>
    <property type="molecule type" value="Genomic_DNA"/>
</dbReference>
<protein>
    <submittedName>
        <fullName evidence="2">Uncharacterized protein</fullName>
    </submittedName>
</protein>
<feature type="region of interest" description="Disordered" evidence="1">
    <location>
        <begin position="72"/>
        <end position="101"/>
    </location>
</feature>
<sequence length="180" mass="20480">MARKRGRTPKTPSSSAKKTPDKHVVVADDHARIDLSMSDEEALEDIDNLSPKKVMALLRNLDVLRDRVKRKIPTEEKADEGLKPHEEEGVDMSSQAKKGETKQPFVWDNFDISKLRNAGEKLNYVEPEIKEGVALGKIDLEYVESELTYWQNAVACYVLGVSWKSSWLEDMFQTLYGLQV</sequence>
<comment type="caution">
    <text evidence="2">The sequence shown here is derived from an EMBL/GenBank/DDBJ whole genome shotgun (WGS) entry which is preliminary data.</text>
</comment>
<proteinExistence type="predicted"/>
<keyword evidence="3" id="KW-1185">Reference proteome</keyword>
<name>A0AAN9IA72_CROPI</name>
<dbReference type="Proteomes" id="UP001372338">
    <property type="component" value="Unassembled WGS sequence"/>
</dbReference>
<evidence type="ECO:0000313" key="3">
    <source>
        <dbReference type="Proteomes" id="UP001372338"/>
    </source>
</evidence>
<feature type="compositionally biased region" description="Basic and acidic residues" evidence="1">
    <location>
        <begin position="72"/>
        <end position="87"/>
    </location>
</feature>
<accession>A0AAN9IA72</accession>